<gene>
    <name evidence="2" type="ORF">IPV69_15760</name>
</gene>
<sequence>MRTISTSIRAAGDRRLVWAGSLFAGLVTALIAGAADTPDSRPATHPTTAPSATKPTPQAAALAAKLSSADWRERDKAQQSLIALGEDAVAALTDVQRNAPLDEARTAAAKALKQIAEDRLIGPSQITLHLSDVPAQKAFEELGRQSFAVLKPFPDTLWTDQAAGKKVTLDVERQPYWVVMRQLARDTGVEVGSINGEPRLIASEGQSSASRFAISGPFMVIATQIHRSQSIDLLQADAATEEDFNIQFSVLAEPKLKVLSATTIAKLDQVVDDHGNSLLPDKQIDLAGDEDFISPNFGAESSYSLSAWLKYPTKNPGRKIAKLRGSATFTVQVESEKLDVPLKSLRGTTRTFKGLPMTFGELQKVGDNWQLKISMAGNDQHPAWDDLQNSIMSQLKVVDSKGQPLDHHGFGSGGGGAGTEITVSFGTSHRPEDGRQSGEPARVVWEIPTKTRALQVPFEFKDLKMP</sequence>
<feature type="region of interest" description="Disordered" evidence="1">
    <location>
        <begin position="36"/>
        <end position="57"/>
    </location>
</feature>
<feature type="compositionally biased region" description="Low complexity" evidence="1">
    <location>
        <begin position="43"/>
        <end position="57"/>
    </location>
</feature>
<dbReference type="KEGG" id="hbs:IPV69_15760"/>
<protein>
    <submittedName>
        <fullName evidence="2">Uncharacterized protein</fullName>
    </submittedName>
</protein>
<feature type="region of interest" description="Disordered" evidence="1">
    <location>
        <begin position="408"/>
        <end position="440"/>
    </location>
</feature>
<evidence type="ECO:0000256" key="1">
    <source>
        <dbReference type="SAM" id="MobiDB-lite"/>
    </source>
</evidence>
<evidence type="ECO:0000313" key="3">
    <source>
        <dbReference type="Proteomes" id="UP000593765"/>
    </source>
</evidence>
<name>A0A7M2WQQ5_9BACT</name>
<dbReference type="EMBL" id="CP063458">
    <property type="protein sequence ID" value="QOV87739.1"/>
    <property type="molecule type" value="Genomic_DNA"/>
</dbReference>
<evidence type="ECO:0000313" key="2">
    <source>
        <dbReference type="EMBL" id="QOV87739.1"/>
    </source>
</evidence>
<dbReference type="RefSeq" id="WP_206290649.1">
    <property type="nucleotide sequence ID" value="NZ_CP063458.1"/>
</dbReference>
<reference evidence="2 3" key="1">
    <citation type="submission" date="2020-10" db="EMBL/GenBank/DDBJ databases">
        <title>Wide distribution of Phycisphaera-like planctomycetes from WD2101 soil group in peatlands and genome analysis of the first cultivated representative.</title>
        <authorList>
            <person name="Dedysh S.N."/>
            <person name="Beletsky A.V."/>
            <person name="Ivanova A."/>
            <person name="Kulichevskaya I.S."/>
            <person name="Suzina N.E."/>
            <person name="Philippov D.A."/>
            <person name="Rakitin A.L."/>
            <person name="Mardanov A.V."/>
            <person name="Ravin N.V."/>
        </authorList>
    </citation>
    <scope>NUCLEOTIDE SEQUENCE [LARGE SCALE GENOMIC DNA]</scope>
    <source>
        <strain evidence="2 3">M1803</strain>
    </source>
</reference>
<accession>A0A7M2WQQ5</accession>
<dbReference type="AlphaFoldDB" id="A0A7M2WQQ5"/>
<dbReference type="Proteomes" id="UP000593765">
    <property type="component" value="Chromosome"/>
</dbReference>
<organism evidence="2 3">
    <name type="scientific">Humisphaera borealis</name>
    <dbReference type="NCBI Taxonomy" id="2807512"/>
    <lineage>
        <taxon>Bacteria</taxon>
        <taxon>Pseudomonadati</taxon>
        <taxon>Planctomycetota</taxon>
        <taxon>Phycisphaerae</taxon>
        <taxon>Tepidisphaerales</taxon>
        <taxon>Tepidisphaeraceae</taxon>
        <taxon>Humisphaera</taxon>
    </lineage>
</organism>
<proteinExistence type="predicted"/>
<keyword evidence="3" id="KW-1185">Reference proteome</keyword>